<dbReference type="GeneID" id="55001873"/>
<keyword evidence="2" id="KW-0472">Membrane</keyword>
<feature type="region of interest" description="Disordered" evidence="1">
    <location>
        <begin position="67"/>
        <end position="90"/>
    </location>
</feature>
<keyword evidence="2" id="KW-1133">Transmembrane helix</keyword>
<name>A0A385EHF9_9CAUD</name>
<evidence type="ECO:0000313" key="4">
    <source>
        <dbReference type="Proteomes" id="UP000257648"/>
    </source>
</evidence>
<protein>
    <recommendedName>
        <fullName evidence="5">Plasmid stability protein</fullName>
    </recommendedName>
</protein>
<evidence type="ECO:0000256" key="1">
    <source>
        <dbReference type="SAM" id="MobiDB-lite"/>
    </source>
</evidence>
<evidence type="ECO:0000313" key="3">
    <source>
        <dbReference type="EMBL" id="AXQ70492.1"/>
    </source>
</evidence>
<proteinExistence type="predicted"/>
<dbReference type="EMBL" id="MH412654">
    <property type="protein sequence ID" value="AXQ70492.1"/>
    <property type="molecule type" value="Genomic_DNA"/>
</dbReference>
<feature type="transmembrane region" description="Helical" evidence="2">
    <location>
        <begin position="6"/>
        <end position="28"/>
    </location>
</feature>
<organism evidence="3 4">
    <name type="scientific">Synechococcus phage S-T4</name>
    <dbReference type="NCBI Taxonomy" id="2268578"/>
    <lineage>
        <taxon>Viruses</taxon>
        <taxon>Duplodnaviria</taxon>
        <taxon>Heunggongvirae</taxon>
        <taxon>Uroviricota</taxon>
        <taxon>Caudoviricetes</taxon>
        <taxon>Pantevenvirales</taxon>
        <taxon>Kyanoviridae</taxon>
        <taxon>Tamkungvirus</taxon>
        <taxon>Tamkungvirus ST4</taxon>
    </lineage>
</organism>
<dbReference type="RefSeq" id="YP_009810851.1">
    <property type="nucleotide sequence ID" value="NC_048049.1"/>
</dbReference>
<reference evidence="4" key="1">
    <citation type="submission" date="2018-05" db="EMBL/GenBank/DDBJ databases">
        <authorList>
            <person name="You S."/>
        </authorList>
    </citation>
    <scope>NUCLEOTIDE SEQUENCE [LARGE SCALE GENOMIC DNA]</scope>
</reference>
<dbReference type="KEGG" id="vg:55001873"/>
<sequence>MQKLINVVALLSGLVSLGVVGGGAYLYMNKDAMIENARTKVTEEITKTITEALPGMVNSAIPEMPSMTGGVVSESTQSPLPNVTGGAIPF</sequence>
<accession>A0A385EHF9</accession>
<dbReference type="Proteomes" id="UP000257648">
    <property type="component" value="Segment"/>
</dbReference>
<keyword evidence="2" id="KW-0812">Transmembrane</keyword>
<evidence type="ECO:0008006" key="5">
    <source>
        <dbReference type="Google" id="ProtNLM"/>
    </source>
</evidence>
<keyword evidence="4" id="KW-1185">Reference proteome</keyword>
<evidence type="ECO:0000256" key="2">
    <source>
        <dbReference type="SAM" id="Phobius"/>
    </source>
</evidence>